<proteinExistence type="predicted"/>
<organism evidence="2 3">
    <name type="scientific">Mycena rosella</name>
    <name type="common">Pink bonnet</name>
    <name type="synonym">Agaricus rosellus</name>
    <dbReference type="NCBI Taxonomy" id="1033263"/>
    <lineage>
        <taxon>Eukaryota</taxon>
        <taxon>Fungi</taxon>
        <taxon>Dikarya</taxon>
        <taxon>Basidiomycota</taxon>
        <taxon>Agaricomycotina</taxon>
        <taxon>Agaricomycetes</taxon>
        <taxon>Agaricomycetidae</taxon>
        <taxon>Agaricales</taxon>
        <taxon>Marasmiineae</taxon>
        <taxon>Mycenaceae</taxon>
        <taxon>Mycena</taxon>
    </lineage>
</organism>
<evidence type="ECO:0000259" key="1">
    <source>
        <dbReference type="Pfam" id="PF00651"/>
    </source>
</evidence>
<dbReference type="Pfam" id="PF00651">
    <property type="entry name" value="BTB"/>
    <property type="match status" value="1"/>
</dbReference>
<comment type="caution">
    <text evidence="2">The sequence shown here is derived from an EMBL/GenBank/DDBJ whole genome shotgun (WGS) entry which is preliminary data.</text>
</comment>
<name>A0AAD7CNR6_MYCRO</name>
<evidence type="ECO:0000313" key="3">
    <source>
        <dbReference type="Proteomes" id="UP001221757"/>
    </source>
</evidence>
<dbReference type="InterPro" id="IPR000210">
    <property type="entry name" value="BTB/POZ_dom"/>
</dbReference>
<dbReference type="Gene3D" id="3.30.710.10">
    <property type="entry name" value="Potassium Channel Kv1.1, Chain A"/>
    <property type="match status" value="1"/>
</dbReference>
<feature type="domain" description="BTB" evidence="1">
    <location>
        <begin position="19"/>
        <end position="119"/>
    </location>
</feature>
<dbReference type="InterPro" id="IPR011333">
    <property type="entry name" value="SKP1/BTB/POZ_sf"/>
</dbReference>
<dbReference type="EMBL" id="JARKIE010000312">
    <property type="protein sequence ID" value="KAJ7655372.1"/>
    <property type="molecule type" value="Genomic_DNA"/>
</dbReference>
<reference evidence="2" key="1">
    <citation type="submission" date="2023-03" db="EMBL/GenBank/DDBJ databases">
        <title>Massive genome expansion in bonnet fungi (Mycena s.s.) driven by repeated elements and novel gene families across ecological guilds.</title>
        <authorList>
            <consortium name="Lawrence Berkeley National Laboratory"/>
            <person name="Harder C.B."/>
            <person name="Miyauchi S."/>
            <person name="Viragh M."/>
            <person name="Kuo A."/>
            <person name="Thoen E."/>
            <person name="Andreopoulos B."/>
            <person name="Lu D."/>
            <person name="Skrede I."/>
            <person name="Drula E."/>
            <person name="Henrissat B."/>
            <person name="Morin E."/>
            <person name="Kohler A."/>
            <person name="Barry K."/>
            <person name="LaButti K."/>
            <person name="Morin E."/>
            <person name="Salamov A."/>
            <person name="Lipzen A."/>
            <person name="Mereny Z."/>
            <person name="Hegedus B."/>
            <person name="Baldrian P."/>
            <person name="Stursova M."/>
            <person name="Weitz H."/>
            <person name="Taylor A."/>
            <person name="Grigoriev I.V."/>
            <person name="Nagy L.G."/>
            <person name="Martin F."/>
            <person name="Kauserud H."/>
        </authorList>
    </citation>
    <scope>NUCLEOTIDE SEQUENCE</scope>
    <source>
        <strain evidence="2">CBHHK067</strain>
    </source>
</reference>
<dbReference type="Proteomes" id="UP001221757">
    <property type="component" value="Unassembled WGS sequence"/>
</dbReference>
<gene>
    <name evidence="2" type="ORF">B0H17DRAFT_377824</name>
</gene>
<accession>A0AAD7CNR6</accession>
<evidence type="ECO:0000313" key="2">
    <source>
        <dbReference type="EMBL" id="KAJ7655372.1"/>
    </source>
</evidence>
<keyword evidence="3" id="KW-1185">Reference proteome</keyword>
<dbReference type="SUPFAM" id="SSF54695">
    <property type="entry name" value="POZ domain"/>
    <property type="match status" value="1"/>
</dbReference>
<protein>
    <recommendedName>
        <fullName evidence="1">BTB domain-containing protein</fullName>
    </recommendedName>
</protein>
<dbReference type="AlphaFoldDB" id="A0AAD7CNR6"/>
<sequence length="225" mass="25732">MSLFGINLSGRHHDYYLETVVFKVEQSLFRVPRYQFERHSDIFADMFTVPQPADSAQSDGSDDEIPLKLEGIKALDFQRLLQVLYPLTAIPKTPEMLPTGWLSVLKLATLWHFLEIRNLAIEKLTLHAGWLGSIERILLAKQYDVSAWLRSGYTDLARRKEPISLEEAAKIGWELKLVGRPRCRSTNCGRRQSHPQSCPRTNIELSILGVCSRQNSSGQTRRTRP</sequence>